<gene>
    <name evidence="3" type="ORF">JCM15548_14676</name>
</gene>
<dbReference type="STRING" id="1236989.JCM15548_14676"/>
<feature type="domain" description="Signal transduction histidine kinase internal region" evidence="2">
    <location>
        <begin position="167"/>
        <end position="244"/>
    </location>
</feature>
<feature type="transmembrane region" description="Helical" evidence="1">
    <location>
        <begin position="84"/>
        <end position="109"/>
    </location>
</feature>
<comment type="caution">
    <text evidence="3">The sequence shown here is derived from an EMBL/GenBank/DDBJ whole genome shotgun (WGS) entry which is preliminary data.</text>
</comment>
<dbReference type="InterPro" id="IPR010559">
    <property type="entry name" value="Sig_transdc_His_kin_internal"/>
</dbReference>
<evidence type="ECO:0000313" key="3">
    <source>
        <dbReference type="EMBL" id="GAO27821.1"/>
    </source>
</evidence>
<dbReference type="RefSeq" id="WP_062128903.1">
    <property type="nucleotide sequence ID" value="NZ_BAZW01000107.1"/>
</dbReference>
<dbReference type="GO" id="GO:0000155">
    <property type="term" value="F:phosphorelay sensor kinase activity"/>
    <property type="evidence" value="ECO:0007669"/>
    <property type="project" value="InterPro"/>
</dbReference>
<dbReference type="InterPro" id="IPR050640">
    <property type="entry name" value="Bact_2-comp_sensor_kinase"/>
</dbReference>
<dbReference type="GO" id="GO:0016020">
    <property type="term" value="C:membrane"/>
    <property type="evidence" value="ECO:0007669"/>
    <property type="project" value="InterPro"/>
</dbReference>
<keyword evidence="4" id="KW-1185">Reference proteome</keyword>
<name>A0A0E9LRN7_9BACT</name>
<keyword evidence="3" id="KW-0808">Transferase</keyword>
<dbReference type="PANTHER" id="PTHR34220:SF7">
    <property type="entry name" value="SENSOR HISTIDINE KINASE YPDA"/>
    <property type="match status" value="1"/>
</dbReference>
<evidence type="ECO:0000256" key="1">
    <source>
        <dbReference type="SAM" id="Phobius"/>
    </source>
</evidence>
<organism evidence="3 4">
    <name type="scientific">Geofilum rubicundum JCM 15548</name>
    <dbReference type="NCBI Taxonomy" id="1236989"/>
    <lineage>
        <taxon>Bacteria</taxon>
        <taxon>Pseudomonadati</taxon>
        <taxon>Bacteroidota</taxon>
        <taxon>Bacteroidia</taxon>
        <taxon>Marinilabiliales</taxon>
        <taxon>Marinilabiliaceae</taxon>
        <taxon>Geofilum</taxon>
    </lineage>
</organism>
<dbReference type="AlphaFoldDB" id="A0A0E9LRN7"/>
<feature type="transmembrane region" description="Helical" evidence="1">
    <location>
        <begin position="121"/>
        <end position="142"/>
    </location>
</feature>
<sequence length="351" mass="40252">MQKIAISVRNFLLRTSRDVLIVLVIGLTISMLFSWGSILKSSDHFLKSAIYSLVIGSSLWKVNELFSRIIARFFPWHVRPKFTLFLDVVGTILISALVIFLVNHYLYFLISDHPIKERPQYFFLVGIIQLFISLVITSIFYISRFFTEWRKLLVSEEELKREALALQYEALKSYVNPHFLFNSLSVLNSLVDAHPPKAKVFISRFSDVYRYVLQQRDKDLVLLAEELEFAESYIQLIKIRQGDALNVTIDVADRAGWVVPVSLQILLENAFTHNEASMENPLQVTLTREGNHLVVTNNFQPRKVVSNGSGIGLPTIARSYERLGHQKLEVIHQNGYFRVHLPIISEASIGS</sequence>
<proteinExistence type="predicted"/>
<dbReference type="Pfam" id="PF06580">
    <property type="entry name" value="His_kinase"/>
    <property type="match status" value="1"/>
</dbReference>
<keyword evidence="1" id="KW-1133">Transmembrane helix</keyword>
<keyword evidence="1" id="KW-0472">Membrane</keyword>
<dbReference type="Proteomes" id="UP000032900">
    <property type="component" value="Unassembled WGS sequence"/>
</dbReference>
<feature type="transmembrane region" description="Helical" evidence="1">
    <location>
        <begin position="20"/>
        <end position="39"/>
    </location>
</feature>
<keyword evidence="3" id="KW-0418">Kinase</keyword>
<dbReference type="EMBL" id="BAZW01000107">
    <property type="protein sequence ID" value="GAO27821.1"/>
    <property type="molecule type" value="Genomic_DNA"/>
</dbReference>
<reference evidence="3 4" key="1">
    <citation type="journal article" date="2015" name="Microbes Environ.">
        <title>Distribution and evolution of nitrogen fixation genes in the phylum bacteroidetes.</title>
        <authorList>
            <person name="Inoue J."/>
            <person name="Oshima K."/>
            <person name="Suda W."/>
            <person name="Sakamoto M."/>
            <person name="Iino T."/>
            <person name="Noda S."/>
            <person name="Hongoh Y."/>
            <person name="Hattori M."/>
            <person name="Ohkuma M."/>
        </authorList>
    </citation>
    <scope>NUCLEOTIDE SEQUENCE [LARGE SCALE GENOMIC DNA]</scope>
    <source>
        <strain evidence="3">JCM 15548</strain>
    </source>
</reference>
<keyword evidence="1" id="KW-0812">Transmembrane</keyword>
<evidence type="ECO:0000313" key="4">
    <source>
        <dbReference type="Proteomes" id="UP000032900"/>
    </source>
</evidence>
<accession>A0A0E9LRN7</accession>
<evidence type="ECO:0000259" key="2">
    <source>
        <dbReference type="Pfam" id="PF06580"/>
    </source>
</evidence>
<protein>
    <submittedName>
        <fullName evidence="3">Putative two-component system sensor protein histidine kinase</fullName>
    </submittedName>
</protein>
<dbReference type="PANTHER" id="PTHR34220">
    <property type="entry name" value="SENSOR HISTIDINE KINASE YPDA"/>
    <property type="match status" value="1"/>
</dbReference>